<dbReference type="Gene3D" id="1.10.10.1600">
    <property type="entry name" value="Bacterial DNA polymerase III alpha subunit, thumb domain"/>
    <property type="match status" value="1"/>
</dbReference>
<comment type="caution">
    <text evidence="8">The sequence shown here is derived from an EMBL/GenBank/DDBJ whole genome shotgun (WGS) entry which is preliminary data.</text>
</comment>
<dbReference type="GO" id="GO:0003887">
    <property type="term" value="F:DNA-directed DNA polymerase activity"/>
    <property type="evidence" value="ECO:0007669"/>
    <property type="project" value="UniProtKB-KW"/>
</dbReference>
<dbReference type="NCBIfam" id="TIGR00594">
    <property type="entry name" value="polc"/>
    <property type="match status" value="2"/>
</dbReference>
<dbReference type="Pfam" id="PF07733">
    <property type="entry name" value="DNA_pol3_alpha"/>
    <property type="match status" value="2"/>
</dbReference>
<dbReference type="Gene3D" id="2.170.16.10">
    <property type="entry name" value="Hedgehog/Intein (Hint) domain"/>
    <property type="match status" value="2"/>
</dbReference>
<evidence type="ECO:0000313" key="8">
    <source>
        <dbReference type="EMBL" id="MDS3861087.1"/>
    </source>
</evidence>
<evidence type="ECO:0000256" key="3">
    <source>
        <dbReference type="ARBA" id="ARBA00022705"/>
    </source>
</evidence>
<dbReference type="SUPFAM" id="SSF51294">
    <property type="entry name" value="Hedgehog/intein (Hint) domain"/>
    <property type="match status" value="2"/>
</dbReference>
<keyword evidence="2 8" id="KW-0548">Nucleotidyltransferase</keyword>
<dbReference type="CDD" id="cd12113">
    <property type="entry name" value="PHP_PolIIIA_DnaE3"/>
    <property type="match status" value="1"/>
</dbReference>
<dbReference type="PRINTS" id="PR00379">
    <property type="entry name" value="INTEIN"/>
</dbReference>
<feature type="domain" description="DOD-type homing endonuclease" evidence="7">
    <location>
        <begin position="548"/>
        <end position="689"/>
    </location>
</feature>
<dbReference type="Pfam" id="PF02811">
    <property type="entry name" value="PHP"/>
    <property type="match status" value="1"/>
</dbReference>
<dbReference type="InterPro" id="IPR041931">
    <property type="entry name" value="DNA_pol3_alpha_thumb_dom"/>
</dbReference>
<evidence type="ECO:0000256" key="6">
    <source>
        <dbReference type="ARBA" id="ARBA00023000"/>
    </source>
</evidence>
<dbReference type="InterPro" id="IPR003587">
    <property type="entry name" value="Hint_dom_N"/>
</dbReference>
<dbReference type="InterPro" id="IPR003141">
    <property type="entry name" value="Pol/His_phosphatase_N"/>
</dbReference>
<dbReference type="RefSeq" id="WP_322878342.1">
    <property type="nucleotide sequence ID" value="NZ_JAVMIP010000008.1"/>
</dbReference>
<evidence type="ECO:0000256" key="2">
    <source>
        <dbReference type="ARBA" id="ARBA00022695"/>
    </source>
</evidence>
<dbReference type="InterPro" id="IPR006141">
    <property type="entry name" value="Intein_N"/>
</dbReference>
<dbReference type="InterPro" id="IPR004805">
    <property type="entry name" value="DnaE2/DnaE/PolC"/>
</dbReference>
<dbReference type="Proteomes" id="UP001268256">
    <property type="component" value="Unassembled WGS sequence"/>
</dbReference>
<sequence>MSFVGLHIHSDYSLLDGASQLPDLVNQAMELGMPAVALTDHGVMYGAVELLKLCRGKNLKPIIGNEMYVINGDITKQERRPRFHQVVLAKNTQGYRNLAKLTTISHLEGVQSKGIFSRPCINKDLLEQYREGLIVTSACLGGEIPQAIMHGKPDVARRVASWYKERFGEDFYLEIQDHGSPEDRVVNVELVKISQELGIEIIATNDSHYISCYDVESHDALLCIQTGKLITEDKRLRYSGTEYLKSAAEMALLFRDHLEPEIVEMAIKNTLAVAEKIEGYDIFREPQSPAYPLPPGHTAETYLEQVTWAGLLNRFNLTTRTEVEPRYRERLEYELEMLQKMGFSTYFLVVWDYIKYARDNGIPVGPGRGCVLGNTRVLLANGQETCIQDIQVGEVVITHRGQALPVTQKFEYPCNEKIIQLAIGSETLTLTQDHKIWAIQSQRCTVKSAKTETVICKPSCQRYCSEKPFEKYQLEWLPASSLEKDDFVVFPRNHSTEQPLTFDLLDYIESKPHLKHDECSIWYEIGTNSLLTHKIPRFIPYDQNLAKLLGFYIAEGWSRLGERECAVGFGFSDQEWDYAQEVSQLLQNVFGLDSKITPHQTRHSLQVIAYSRIVGEFLAAICGKGANHKIIPNDIILHGQSNYTRILIAYLFRGDGHNGSSSKTIAIKYTTTSPQLASQLRFLLARFGYWASILIRKKDNTKWADEYSVKLAGKQLLNWNSDFWDFPIGVKEQAFYRNDSFYVDENYIYIKIRAKDYIDFSGKVYDISVPPDASYVANGYAIHNSAAGSLVAYALGITNIDPVHHGLLFERFLNPERKSMPDIDTDFCIERRDEVIQYVTQKYGTERVAQIITFNRMTSKAVLKDVARVLDIPYGEADKMAKMIPIVRGKPTKLKVMISDETPEPEFKKVYDTDERVRHWIDLAMRIEGTNKTYGVHAAGVVIASEPLAEIVPLQRNNDGAVITQYFMEDLESLGLLKMDFLGLRNLTMIQKTKDLVQQFQNLDVDVDALPLDDPATYSLLSRGELEGIFQLESSGMRQIVRELKPSNLEDISSVLALYRPGPLDAGLVPKFINRKHGRERIQYEHDLLKPILDETYGVLIFQEQIMKMAQDLAGYSLGQADLLRRAMGKKKVSEMQKHEQMFVDGAAKNGVPGKIAQDLFQQMVMFAEYCLSADTELYTVEYGWLQIGRIVEEQIECQILSVNPHGHVYSQPIAQWHRRAWQEVFEYQLETGATIKATADHKFLTRDGQMYRIEDIFQRGLDLWQLPPDCFSPWELATDQPQVINV</sequence>
<organism evidence="8 9">
    <name type="scientific">Pseudocalidococcus azoricus BACA0444</name>
    <dbReference type="NCBI Taxonomy" id="2918990"/>
    <lineage>
        <taxon>Bacteria</taxon>
        <taxon>Bacillati</taxon>
        <taxon>Cyanobacteriota</taxon>
        <taxon>Cyanophyceae</taxon>
        <taxon>Acaryochloridales</taxon>
        <taxon>Thermosynechococcaceae</taxon>
        <taxon>Pseudocalidococcus</taxon>
        <taxon>Pseudocalidococcus azoricus</taxon>
    </lineage>
</organism>
<dbReference type="InterPro" id="IPR030934">
    <property type="entry name" value="Intein_C"/>
</dbReference>
<keyword evidence="6" id="KW-0651">Protein splicing</keyword>
<dbReference type="InterPro" id="IPR006142">
    <property type="entry name" value="INTEIN"/>
</dbReference>
<dbReference type="PANTHER" id="PTHR32294">
    <property type="entry name" value="DNA POLYMERASE III SUBUNIT ALPHA"/>
    <property type="match status" value="1"/>
</dbReference>
<evidence type="ECO:0000256" key="5">
    <source>
        <dbReference type="ARBA" id="ARBA00022932"/>
    </source>
</evidence>
<evidence type="ECO:0000256" key="1">
    <source>
        <dbReference type="ARBA" id="ARBA00022679"/>
    </source>
</evidence>
<dbReference type="GO" id="GO:0006260">
    <property type="term" value="P:DNA replication"/>
    <property type="evidence" value="ECO:0007669"/>
    <property type="project" value="UniProtKB-KW"/>
</dbReference>
<dbReference type="NCBIfam" id="TIGR01443">
    <property type="entry name" value="intein_Cterm"/>
    <property type="match status" value="1"/>
</dbReference>
<keyword evidence="9" id="KW-1185">Reference proteome</keyword>
<dbReference type="InterPro" id="IPR004042">
    <property type="entry name" value="Intein_endonuc_central"/>
</dbReference>
<dbReference type="InterPro" id="IPR004013">
    <property type="entry name" value="PHP_dom"/>
</dbReference>
<dbReference type="InterPro" id="IPR036844">
    <property type="entry name" value="Hint_dom_sf"/>
</dbReference>
<reference evidence="9" key="1">
    <citation type="submission" date="2023-07" db="EMBL/GenBank/DDBJ databases">
        <authorList>
            <person name="Luz R."/>
            <person name="Cordeiro R."/>
            <person name="Fonseca A."/>
            <person name="Goncalves V."/>
        </authorList>
    </citation>
    <scope>NUCLEOTIDE SEQUENCE [LARGE SCALE GENOMIC DNA]</scope>
    <source>
        <strain evidence="9">BACA0444</strain>
    </source>
</reference>
<dbReference type="GO" id="GO:0008408">
    <property type="term" value="F:3'-5' exonuclease activity"/>
    <property type="evidence" value="ECO:0007669"/>
    <property type="project" value="InterPro"/>
</dbReference>
<keyword evidence="1 8" id="KW-0808">Transferase</keyword>
<dbReference type="CDD" id="cd00081">
    <property type="entry name" value="Hint"/>
    <property type="match status" value="1"/>
</dbReference>
<dbReference type="SMART" id="SM00481">
    <property type="entry name" value="POLIIIAc"/>
    <property type="match status" value="1"/>
</dbReference>
<name>A0AAE4JZQ2_9CYAN</name>
<proteinExistence type="predicted"/>
<dbReference type="GO" id="GO:0016539">
    <property type="term" value="P:intein-mediated protein splicing"/>
    <property type="evidence" value="ECO:0007669"/>
    <property type="project" value="InterPro"/>
</dbReference>
<dbReference type="InterPro" id="IPR011708">
    <property type="entry name" value="DNA_pol3_alpha_NTPase_dom"/>
</dbReference>
<keyword evidence="4" id="KW-0068">Autocatalytic cleavage</keyword>
<dbReference type="SMART" id="SM00306">
    <property type="entry name" value="HintN"/>
    <property type="match status" value="2"/>
</dbReference>
<evidence type="ECO:0000259" key="7">
    <source>
        <dbReference type="PROSITE" id="PS50819"/>
    </source>
</evidence>
<dbReference type="NCBIfam" id="TIGR01445">
    <property type="entry name" value="intein_Nterm"/>
    <property type="match status" value="1"/>
</dbReference>
<keyword evidence="3" id="KW-0235">DNA replication</keyword>
<evidence type="ECO:0000256" key="4">
    <source>
        <dbReference type="ARBA" id="ARBA00022813"/>
    </source>
</evidence>
<dbReference type="SUPFAM" id="SSF89550">
    <property type="entry name" value="PHP domain-like"/>
    <property type="match status" value="1"/>
</dbReference>
<dbReference type="GO" id="GO:0004519">
    <property type="term" value="F:endonuclease activity"/>
    <property type="evidence" value="ECO:0007669"/>
    <property type="project" value="InterPro"/>
</dbReference>
<dbReference type="Pfam" id="PF14528">
    <property type="entry name" value="LAGLIDADG_3"/>
    <property type="match status" value="2"/>
</dbReference>
<dbReference type="PANTHER" id="PTHR32294:SF0">
    <property type="entry name" value="DNA POLYMERASE III SUBUNIT ALPHA"/>
    <property type="match status" value="1"/>
</dbReference>
<gene>
    <name evidence="8" type="primary">dnaE</name>
    <name evidence="8" type="ORF">RIF25_09745</name>
</gene>
<dbReference type="Gene3D" id="3.20.20.140">
    <property type="entry name" value="Metal-dependent hydrolases"/>
    <property type="match status" value="1"/>
</dbReference>
<dbReference type="EC" id="2.7.7.7" evidence="8"/>
<dbReference type="InterPro" id="IPR016195">
    <property type="entry name" value="Pol/histidinol_Pase-like"/>
</dbReference>
<dbReference type="Pfam" id="PF17657">
    <property type="entry name" value="DNA_pol3_finger"/>
    <property type="match status" value="1"/>
</dbReference>
<dbReference type="InterPro" id="IPR040982">
    <property type="entry name" value="DNA_pol3_finger"/>
</dbReference>
<dbReference type="PROSITE" id="PS50818">
    <property type="entry name" value="INTEIN_C_TER"/>
    <property type="match status" value="1"/>
</dbReference>
<dbReference type="SUPFAM" id="SSF55608">
    <property type="entry name" value="Homing endonucleases"/>
    <property type="match status" value="1"/>
</dbReference>
<dbReference type="InterPro" id="IPR004860">
    <property type="entry name" value="LAGLIDADG_dom"/>
</dbReference>
<dbReference type="InterPro" id="IPR027434">
    <property type="entry name" value="Homing_endonucl"/>
</dbReference>
<accession>A0AAE4JZQ2</accession>
<dbReference type="Gene3D" id="3.10.28.10">
    <property type="entry name" value="Homing endonucleases"/>
    <property type="match status" value="1"/>
</dbReference>
<dbReference type="PROSITE" id="PS50817">
    <property type="entry name" value="INTEIN_N_TER"/>
    <property type="match status" value="2"/>
</dbReference>
<protein>
    <submittedName>
        <fullName evidence="8">DNA polymerase III subunit alpha</fullName>
        <ecNumber evidence="8">2.7.7.7</ecNumber>
    </submittedName>
</protein>
<keyword evidence="5" id="KW-0239">DNA-directed DNA polymerase</keyword>
<dbReference type="EMBL" id="JAVMIP010000008">
    <property type="protein sequence ID" value="MDS3861087.1"/>
    <property type="molecule type" value="Genomic_DNA"/>
</dbReference>
<dbReference type="PROSITE" id="PS50819">
    <property type="entry name" value="INTEIN_ENDONUCLEASE"/>
    <property type="match status" value="1"/>
</dbReference>
<evidence type="ECO:0000313" key="9">
    <source>
        <dbReference type="Proteomes" id="UP001268256"/>
    </source>
</evidence>